<dbReference type="RefSeq" id="WP_150776985.1">
    <property type="nucleotide sequence ID" value="NZ_OZ024668.1"/>
</dbReference>
<dbReference type="EMBL" id="OZ024668">
    <property type="protein sequence ID" value="CAK9890309.1"/>
    <property type="molecule type" value="Genomic_DNA"/>
</dbReference>
<keyword evidence="1" id="KW-1133">Transmembrane helix</keyword>
<protein>
    <submittedName>
        <fullName evidence="3">Uncharacterized protein</fullName>
    </submittedName>
</protein>
<feature type="transmembrane region" description="Helical" evidence="1">
    <location>
        <begin position="37"/>
        <end position="57"/>
    </location>
</feature>
<evidence type="ECO:0000313" key="3">
    <source>
        <dbReference type="EMBL" id="VVN13543.1"/>
    </source>
</evidence>
<feature type="transmembrane region" description="Helical" evidence="1">
    <location>
        <begin position="12"/>
        <end position="31"/>
    </location>
</feature>
<accession>A0A5E6V702</accession>
<organism evidence="3">
    <name type="scientific">Pseudomonas fluorescens</name>
    <dbReference type="NCBI Taxonomy" id="294"/>
    <lineage>
        <taxon>Bacteria</taxon>
        <taxon>Pseudomonadati</taxon>
        <taxon>Pseudomonadota</taxon>
        <taxon>Gammaproteobacteria</taxon>
        <taxon>Pseudomonadales</taxon>
        <taxon>Pseudomonadaceae</taxon>
        <taxon>Pseudomonas</taxon>
    </lineage>
</organism>
<dbReference type="Proteomes" id="UP000326595">
    <property type="component" value="Chromosome"/>
</dbReference>
<evidence type="ECO:0000256" key="1">
    <source>
        <dbReference type="SAM" id="Phobius"/>
    </source>
</evidence>
<keyword evidence="1" id="KW-0812">Transmembrane</keyword>
<reference evidence="3" key="1">
    <citation type="submission" date="2019-09" db="EMBL/GenBank/DDBJ databases">
        <authorList>
            <person name="Chandra G."/>
            <person name="Truman W A."/>
        </authorList>
    </citation>
    <scope>NUCLEOTIDE SEQUENCE [LARGE SCALE GENOMIC DNA]</scope>
    <source>
        <strain evidence="3">PS652</strain>
    </source>
</reference>
<feature type="transmembrane region" description="Helical" evidence="1">
    <location>
        <begin position="64"/>
        <end position="95"/>
    </location>
</feature>
<proteinExistence type="predicted"/>
<reference evidence="2 4" key="2">
    <citation type="submission" date="2024-03" db="EMBL/GenBank/DDBJ databases">
        <authorList>
            <person name="Alaster D. Moffat"/>
            <person name="Govind Chandra"/>
            <person name="Andrew W. Truman"/>
        </authorList>
    </citation>
    <scope>NUCLEOTIDE SEQUENCE [LARGE SCALE GENOMIC DNA]</scope>
    <source>
        <strain evidence="2">PS652</strain>
    </source>
</reference>
<evidence type="ECO:0000313" key="2">
    <source>
        <dbReference type="EMBL" id="CAK9890309.1"/>
    </source>
</evidence>
<sequence>MLLSRTPAPGQRLRYKVIGYVLILPLAVSLVKLPPALALATAGVAVILGLYGAYLAASQGSRTLAFFAGTTAALNTLSLIALGTASAVIGGYWLAWIGWHALAN</sequence>
<keyword evidence="1" id="KW-0472">Membrane</keyword>
<name>A0A5E6V702_PSEFL</name>
<evidence type="ECO:0000313" key="4">
    <source>
        <dbReference type="Proteomes" id="UP000326595"/>
    </source>
</evidence>
<dbReference type="AlphaFoldDB" id="A0A5E6V702"/>
<dbReference type="EMBL" id="CABVHG010000025">
    <property type="protein sequence ID" value="VVN13543.1"/>
    <property type="molecule type" value="Genomic_DNA"/>
</dbReference>
<gene>
    <name evidence="2" type="ORF">PS652_03148</name>
    <name evidence="3" type="ORF">PS652_03936</name>
</gene>